<organism evidence="2 3">
    <name type="scientific">Parabacteroides distasonis str. 3776 D15 i</name>
    <dbReference type="NCBI Taxonomy" id="1339342"/>
    <lineage>
        <taxon>Bacteria</taxon>
        <taxon>Pseudomonadati</taxon>
        <taxon>Bacteroidota</taxon>
        <taxon>Bacteroidia</taxon>
        <taxon>Bacteroidales</taxon>
        <taxon>Tannerellaceae</taxon>
        <taxon>Parabacteroides</taxon>
    </lineage>
</organism>
<evidence type="ECO:0000256" key="1">
    <source>
        <dbReference type="SAM" id="Phobius"/>
    </source>
</evidence>
<accession>A0AB34L510</accession>
<feature type="transmembrane region" description="Helical" evidence="1">
    <location>
        <begin position="405"/>
        <end position="427"/>
    </location>
</feature>
<feature type="transmembrane region" description="Helical" evidence="1">
    <location>
        <begin position="183"/>
        <end position="201"/>
    </location>
</feature>
<sequence length="462" mass="52753">MLECNFTIAGVLSLFILLLTYIKYNFNVCKLLTDPISIICILFFKNFGLYKTINLTLTNDLLLVLSFIIFIASYYIAKRTKINSIERRLIHFPKREKRTNGNVLASNKGILAFFLMSVLYCVTDLSVNTLIFGSVENALIRFYSNVIQDTEYVSLRNYLSILYKLMVSLVFVYRYFLNIKHKTSSLFIIGVLLLVFITIPGGSRGRVLSPIVSIILADIFSKRFRNVSLKRHYIQYLYLGLIAGISFLVLTSIRSIKFKSFDDVRRVVEMVDISSSADEFVDREGELIITDAKLCFDKFGNQVDFLPVYYTAISIAVSFVPRSFWEDKPVSFGFIINALKEGKNNTIRNPHKTYYPGAIDWAAGVAGEGWANGGLVGLIVYSILFGFVSGKCARMYYSLMRYDNNYLAIILALCLYQMTFCFIRGSLQSTFTPSLYSFILLLIIIKILYYKHESIRCSRSLG</sequence>
<keyword evidence="1" id="KW-0472">Membrane</keyword>
<feature type="transmembrane region" description="Helical" evidence="1">
    <location>
        <begin position="236"/>
        <end position="256"/>
    </location>
</feature>
<keyword evidence="1" id="KW-1133">Transmembrane helix</keyword>
<protein>
    <submittedName>
        <fullName evidence="2">Membrane protein</fullName>
    </submittedName>
</protein>
<feature type="transmembrane region" description="Helical" evidence="1">
    <location>
        <begin position="110"/>
        <end position="135"/>
    </location>
</feature>
<proteinExistence type="predicted"/>
<feature type="transmembrane region" description="Helical" evidence="1">
    <location>
        <begin position="433"/>
        <end position="450"/>
    </location>
</feature>
<evidence type="ECO:0000313" key="2">
    <source>
        <dbReference type="EMBL" id="KDS34349.1"/>
    </source>
</evidence>
<feature type="transmembrane region" description="Helical" evidence="1">
    <location>
        <begin position="370"/>
        <end position="393"/>
    </location>
</feature>
<feature type="transmembrane region" description="Helical" evidence="1">
    <location>
        <begin position="6"/>
        <end position="24"/>
    </location>
</feature>
<comment type="caution">
    <text evidence="2">The sequence shown here is derived from an EMBL/GenBank/DDBJ whole genome shotgun (WGS) entry which is preliminary data.</text>
</comment>
<evidence type="ECO:0000313" key="3">
    <source>
        <dbReference type="Proteomes" id="UP000027850"/>
    </source>
</evidence>
<gene>
    <name evidence="2" type="ORF">M091_3177</name>
</gene>
<name>A0AB34L510_PARDI</name>
<keyword evidence="1" id="KW-0812">Transmembrane</keyword>
<feature type="transmembrane region" description="Helical" evidence="1">
    <location>
        <begin position="61"/>
        <end position="77"/>
    </location>
</feature>
<dbReference type="RefSeq" id="WP_157306811.1">
    <property type="nucleotide sequence ID" value="NZ_JNHK01000099.1"/>
</dbReference>
<reference evidence="2 3" key="1">
    <citation type="submission" date="2014-04" db="EMBL/GenBank/DDBJ databases">
        <authorList>
            <person name="Sears C."/>
            <person name="Carroll K."/>
            <person name="Sack B.R."/>
            <person name="Qadri F."/>
            <person name="Myers L.L."/>
            <person name="Chung G.-T."/>
            <person name="Escheverria P."/>
            <person name="Fraser C.M."/>
            <person name="Sadzewicz L."/>
            <person name="Shefchek K.A."/>
            <person name="Tallon L."/>
            <person name="Das S.P."/>
            <person name="Daugherty S."/>
            <person name="Mongodin E.F."/>
        </authorList>
    </citation>
    <scope>NUCLEOTIDE SEQUENCE [LARGE SCALE GENOMIC DNA]</scope>
    <source>
        <strain evidence="2 3">3776 D15 i</strain>
    </source>
</reference>
<dbReference type="AlphaFoldDB" id="A0AB34L510"/>
<dbReference type="EMBL" id="JNHK01000099">
    <property type="protein sequence ID" value="KDS34349.1"/>
    <property type="molecule type" value="Genomic_DNA"/>
</dbReference>
<feature type="transmembrane region" description="Helical" evidence="1">
    <location>
        <begin position="155"/>
        <end position="176"/>
    </location>
</feature>
<dbReference type="Proteomes" id="UP000027850">
    <property type="component" value="Unassembled WGS sequence"/>
</dbReference>